<evidence type="ECO:0000256" key="5">
    <source>
        <dbReference type="ARBA" id="ARBA00039514"/>
    </source>
</evidence>
<evidence type="ECO:0000256" key="7">
    <source>
        <dbReference type="SAM" id="MobiDB-lite"/>
    </source>
</evidence>
<gene>
    <name evidence="8" type="ORF">DI09_2p330</name>
</gene>
<dbReference type="PANTHER" id="PTHR44019">
    <property type="entry name" value="WD REPEAT-CONTAINING PROTEIN 55"/>
    <property type="match status" value="1"/>
</dbReference>
<evidence type="ECO:0000256" key="2">
    <source>
        <dbReference type="ARBA" id="ARBA00022574"/>
    </source>
</evidence>
<feature type="compositionally biased region" description="Basic and acidic residues" evidence="7">
    <location>
        <begin position="430"/>
        <end position="442"/>
    </location>
</feature>
<dbReference type="OrthoDB" id="2288928at2759"/>
<organism evidence="8 9">
    <name type="scientific">Mitosporidium daphniae</name>
    <dbReference type="NCBI Taxonomy" id="1485682"/>
    <lineage>
        <taxon>Eukaryota</taxon>
        <taxon>Fungi</taxon>
        <taxon>Fungi incertae sedis</taxon>
        <taxon>Microsporidia</taxon>
        <taxon>Mitosporidium</taxon>
    </lineage>
</organism>
<feature type="repeat" description="WD" evidence="6">
    <location>
        <begin position="129"/>
        <end position="170"/>
    </location>
</feature>
<dbReference type="SUPFAM" id="SSF50978">
    <property type="entry name" value="WD40 repeat-like"/>
    <property type="match status" value="1"/>
</dbReference>
<dbReference type="HOGENOM" id="CLU_608434_0_0_1"/>
<evidence type="ECO:0000313" key="9">
    <source>
        <dbReference type="Proteomes" id="UP000029725"/>
    </source>
</evidence>
<dbReference type="VEuPathDB" id="MicrosporidiaDB:DI09_2p330"/>
<comment type="caution">
    <text evidence="8">The sequence shown here is derived from an EMBL/GenBank/DDBJ whole genome shotgun (WGS) entry which is preliminary data.</text>
</comment>
<reference evidence="8 9" key="1">
    <citation type="submission" date="2014-04" db="EMBL/GenBank/DDBJ databases">
        <title>A new species of microsporidia sheds light on the evolution of extreme parasitism.</title>
        <authorList>
            <person name="Haag K.L."/>
            <person name="James T.Y."/>
            <person name="Larsson R."/>
            <person name="Schaer T.M."/>
            <person name="Refardt D."/>
            <person name="Pombert J.-F."/>
            <person name="Ebert D."/>
        </authorList>
    </citation>
    <scope>NUCLEOTIDE SEQUENCE [LARGE SCALE GENOMIC DNA]</scope>
    <source>
        <strain evidence="8 9">UGP3</strain>
        <tissue evidence="8">Spores</tissue>
    </source>
</reference>
<dbReference type="PROSITE" id="PS50082">
    <property type="entry name" value="WD_REPEATS_2"/>
    <property type="match status" value="1"/>
</dbReference>
<keyword evidence="9" id="KW-1185">Reference proteome</keyword>
<accession>A0A098VV99</accession>
<dbReference type="Gene3D" id="2.130.10.10">
    <property type="entry name" value="YVTN repeat-like/Quinoprotein amine dehydrogenase"/>
    <property type="match status" value="1"/>
</dbReference>
<dbReference type="InterPro" id="IPR001680">
    <property type="entry name" value="WD40_rpt"/>
</dbReference>
<dbReference type="PANTHER" id="PTHR44019:SF20">
    <property type="entry name" value="WD REPEAT-CONTAINING PROTEIN 55"/>
    <property type="match status" value="1"/>
</dbReference>
<dbReference type="EMBL" id="JMKJ01000222">
    <property type="protein sequence ID" value="KGG51656.1"/>
    <property type="molecule type" value="Genomic_DNA"/>
</dbReference>
<protein>
    <recommendedName>
        <fullName evidence="4">WD repeat-containing protein JIP5</fullName>
    </recommendedName>
    <alternativeName>
        <fullName evidence="5">WD repeat-containing protein jip5</fullName>
    </alternativeName>
</protein>
<dbReference type="GeneID" id="25259461"/>
<keyword evidence="3" id="KW-0677">Repeat</keyword>
<dbReference type="InterPro" id="IPR036322">
    <property type="entry name" value="WD40_repeat_dom_sf"/>
</dbReference>
<comment type="similarity">
    <text evidence="1">Belongs to the WD repeat WDR55 family.</text>
</comment>
<dbReference type="Proteomes" id="UP000029725">
    <property type="component" value="Unassembled WGS sequence"/>
</dbReference>
<sequence length="450" mass="49625">MSDSQLAKYYGLVCVFSWPSYKLGFEQKRPIFEPGIVTSFDLVHNDSCRGILVSQDGSKLCTISADRSIALSDIETGRPHAILPEAHESSLQACSYVSSQLFATGDDEGILKIWDERILGKGATAVMQFKDHIDFISSIQALPSKKTMVTGGGDGFLHVYDLRKNKCKASSDPLQEEILSMSFVKGGKNLVCGMQDGSVNIFSWDYWAGPSDRILGHPSSVDSMVALNSSAIATGGGDGFLRYVGIRPNSLLGWTAIPHHFDDIDNINGEYGTGAKGYHREKAKQEEENVGQQKDHHEQGLRFASSPVDIVSDDNFWPISTISALNNPIENSEIPLLVCGSQEMVYVTASHLKYFSKAKKRTRDFALSSDNEELDVGGISDYKPSEIAAKRADANKIPKGRKNALKRGFLEAKQAENSVFFTDLLEYDRRPAHPDFGTHDDEKELDLENI</sequence>
<keyword evidence="2 6" id="KW-0853">WD repeat</keyword>
<name>A0A098VV99_9MICR</name>
<dbReference type="Pfam" id="PF24796">
    <property type="entry name" value="WDR55"/>
    <property type="match status" value="1"/>
</dbReference>
<evidence type="ECO:0000256" key="6">
    <source>
        <dbReference type="PROSITE-ProRule" id="PRU00221"/>
    </source>
</evidence>
<evidence type="ECO:0000256" key="1">
    <source>
        <dbReference type="ARBA" id="ARBA00007625"/>
    </source>
</evidence>
<feature type="region of interest" description="Disordered" evidence="7">
    <location>
        <begin position="430"/>
        <end position="450"/>
    </location>
</feature>
<evidence type="ECO:0000256" key="4">
    <source>
        <dbReference type="ARBA" id="ARBA00039238"/>
    </source>
</evidence>
<evidence type="ECO:0000313" key="8">
    <source>
        <dbReference type="EMBL" id="KGG51656.1"/>
    </source>
</evidence>
<dbReference type="InterPro" id="IPR050505">
    <property type="entry name" value="WDR55/POC1"/>
</dbReference>
<proteinExistence type="inferred from homology"/>
<dbReference type="InterPro" id="IPR015943">
    <property type="entry name" value="WD40/YVTN_repeat-like_dom_sf"/>
</dbReference>
<dbReference type="RefSeq" id="XP_013238083.1">
    <property type="nucleotide sequence ID" value="XM_013382629.1"/>
</dbReference>
<dbReference type="SMART" id="SM00320">
    <property type="entry name" value="WD40"/>
    <property type="match status" value="5"/>
</dbReference>
<dbReference type="AlphaFoldDB" id="A0A098VV99"/>
<evidence type="ECO:0000256" key="3">
    <source>
        <dbReference type="ARBA" id="ARBA00022737"/>
    </source>
</evidence>